<accession>A0A3Q9FRM1</accession>
<evidence type="ECO:0000313" key="2">
    <source>
        <dbReference type="EMBL" id="AZQ64791.1"/>
    </source>
</evidence>
<sequence>MKNINIALIYLWIGFVCAISFMEAWLKFQAPGVTLEIGLGIGTLVFSALNGVEICFAVMLFADTLYRHIKFPSVFVCRREYLYLSLPIFILFIQSIWILPELNERAQNIINNIAVPPSYMHAFFGFLEVAKVLTLFYLGSFYLKKVEVIKSL</sequence>
<reference evidence="2 3" key="1">
    <citation type="submission" date="2018-12" db="EMBL/GenBank/DDBJ databases">
        <title>Flammeovirga pectinis sp. nov., isolated from the gut of the Korean scallop, Patinopecten yessoensis.</title>
        <authorList>
            <person name="Bae J.-W."/>
            <person name="Jeong Y.-S."/>
            <person name="Kang W."/>
        </authorList>
    </citation>
    <scope>NUCLEOTIDE SEQUENCE [LARGE SCALE GENOMIC DNA]</scope>
    <source>
        <strain evidence="2 3">L12M1</strain>
    </source>
</reference>
<evidence type="ECO:0000313" key="3">
    <source>
        <dbReference type="Proteomes" id="UP000267268"/>
    </source>
</evidence>
<feature type="transmembrane region" description="Helical" evidence="1">
    <location>
        <begin position="119"/>
        <end position="143"/>
    </location>
</feature>
<dbReference type="Proteomes" id="UP000267268">
    <property type="component" value="Chromosome 2"/>
</dbReference>
<dbReference type="EMBL" id="CP034563">
    <property type="protein sequence ID" value="AZQ64791.1"/>
    <property type="molecule type" value="Genomic_DNA"/>
</dbReference>
<keyword evidence="1" id="KW-0812">Transmembrane</keyword>
<feature type="transmembrane region" description="Helical" evidence="1">
    <location>
        <begin position="37"/>
        <end position="61"/>
    </location>
</feature>
<dbReference type="RefSeq" id="WP_126618860.1">
    <property type="nucleotide sequence ID" value="NZ_CP034563.1"/>
</dbReference>
<protein>
    <recommendedName>
        <fullName evidence="4">DUF4149 domain-containing protein</fullName>
    </recommendedName>
</protein>
<feature type="transmembrane region" description="Helical" evidence="1">
    <location>
        <begin position="7"/>
        <end position="25"/>
    </location>
</feature>
<evidence type="ECO:0000256" key="1">
    <source>
        <dbReference type="SAM" id="Phobius"/>
    </source>
</evidence>
<feature type="transmembrane region" description="Helical" evidence="1">
    <location>
        <begin position="81"/>
        <end position="99"/>
    </location>
</feature>
<gene>
    <name evidence="2" type="ORF">EI427_21435</name>
</gene>
<keyword evidence="1" id="KW-1133">Transmembrane helix</keyword>
<organism evidence="2 3">
    <name type="scientific">Flammeovirga pectinis</name>
    <dbReference type="NCBI Taxonomy" id="2494373"/>
    <lineage>
        <taxon>Bacteria</taxon>
        <taxon>Pseudomonadati</taxon>
        <taxon>Bacteroidota</taxon>
        <taxon>Cytophagia</taxon>
        <taxon>Cytophagales</taxon>
        <taxon>Flammeovirgaceae</taxon>
        <taxon>Flammeovirga</taxon>
    </lineage>
</organism>
<dbReference type="AlphaFoldDB" id="A0A3Q9FRM1"/>
<keyword evidence="3" id="KW-1185">Reference proteome</keyword>
<proteinExistence type="predicted"/>
<dbReference type="OrthoDB" id="1098954at2"/>
<dbReference type="KEGG" id="fll:EI427_21435"/>
<evidence type="ECO:0008006" key="4">
    <source>
        <dbReference type="Google" id="ProtNLM"/>
    </source>
</evidence>
<keyword evidence="1" id="KW-0472">Membrane</keyword>
<name>A0A3Q9FRM1_9BACT</name>